<name>I3V1M9_PSEPU</name>
<gene>
    <name evidence="2" type="ORF">YSA_09028</name>
</gene>
<dbReference type="AlphaFoldDB" id="I3V1M9"/>
<evidence type="ECO:0000259" key="1">
    <source>
        <dbReference type="Pfam" id="PF01936"/>
    </source>
</evidence>
<feature type="domain" description="NYN" evidence="1">
    <location>
        <begin position="4"/>
        <end position="173"/>
    </location>
</feature>
<proteinExistence type="predicted"/>
<accession>I3V1M9</accession>
<dbReference type="InterPro" id="IPR021139">
    <property type="entry name" value="NYN"/>
</dbReference>
<sequence>MGAALFVDGGYAIKAWATVADGAKMDYLKFRTFIEDEAGVPLGDAYYFNCDNDPPSAAQNGFHNFLRSAPPRGAGMRVKLYWLQTKHHEWPTRMGGGPIVHPDSGEQYVTKAQKAVDVGLAFHLMRSFNKMKWDRLYLVAGDGDFSEVIQHLVENEGVHVTLIGNSGSISSELAPFVQIIEFETIIDKVGRV</sequence>
<reference evidence="2 3" key="1">
    <citation type="journal article" date="2012" name="J. Bacteriol.">
        <title>Complete Genome Sequence of the Naphthalene-Degrading Pseudomonas putida Strain ND6.</title>
        <authorList>
            <person name="Li S."/>
            <person name="Zhao H."/>
            <person name="Li Y."/>
            <person name="Niu S."/>
            <person name="Cai B."/>
        </authorList>
    </citation>
    <scope>NUCLEOTIDE SEQUENCE [LARGE SCALE GENOMIC DNA]</scope>
    <source>
        <strain evidence="2 3">ND6</strain>
    </source>
</reference>
<dbReference type="Pfam" id="PF01936">
    <property type="entry name" value="NYN"/>
    <property type="match status" value="1"/>
</dbReference>
<evidence type="ECO:0000313" key="3">
    <source>
        <dbReference type="Proteomes" id="UP000005268"/>
    </source>
</evidence>
<evidence type="ECO:0000313" key="2">
    <source>
        <dbReference type="EMBL" id="AFK71650.1"/>
    </source>
</evidence>
<dbReference type="RefSeq" id="WP_014756066.1">
    <property type="nucleotide sequence ID" value="NC_017986.1"/>
</dbReference>
<dbReference type="Proteomes" id="UP000005268">
    <property type="component" value="Chromosome"/>
</dbReference>
<dbReference type="GO" id="GO:0004540">
    <property type="term" value="F:RNA nuclease activity"/>
    <property type="evidence" value="ECO:0007669"/>
    <property type="project" value="InterPro"/>
</dbReference>
<dbReference type="EMBL" id="CP003588">
    <property type="protein sequence ID" value="AFK71650.1"/>
    <property type="molecule type" value="Genomic_DNA"/>
</dbReference>
<organism evidence="2 3">
    <name type="scientific">Pseudomonas putida ND6</name>
    <dbReference type="NCBI Taxonomy" id="231023"/>
    <lineage>
        <taxon>Bacteria</taxon>
        <taxon>Pseudomonadati</taxon>
        <taxon>Pseudomonadota</taxon>
        <taxon>Gammaproteobacteria</taxon>
        <taxon>Pseudomonadales</taxon>
        <taxon>Pseudomonadaceae</taxon>
        <taxon>Pseudomonas</taxon>
    </lineage>
</organism>
<dbReference type="Gene3D" id="3.40.50.1010">
    <property type="entry name" value="5'-nuclease"/>
    <property type="match status" value="1"/>
</dbReference>
<dbReference type="KEGG" id="ppi:YSA_09028"/>
<protein>
    <recommendedName>
        <fullName evidence="1">NYN domain-containing protein</fullName>
    </recommendedName>
</protein>
<dbReference type="HOGENOM" id="CLU_1515613_0_0_6"/>